<evidence type="ECO:0000256" key="4">
    <source>
        <dbReference type="ARBA" id="ARBA00022741"/>
    </source>
</evidence>
<dbReference type="InterPro" id="IPR000924">
    <property type="entry name" value="Glu/Gln-tRNA-synth"/>
</dbReference>
<feature type="region of interest" description="Disordered" evidence="10">
    <location>
        <begin position="1"/>
        <end position="58"/>
    </location>
</feature>
<evidence type="ECO:0000256" key="5">
    <source>
        <dbReference type="ARBA" id="ARBA00022840"/>
    </source>
</evidence>
<evidence type="ECO:0000256" key="8">
    <source>
        <dbReference type="ARBA" id="ARBA00048270"/>
    </source>
</evidence>
<keyword evidence="4 9" id="KW-0547">Nucleotide-binding</keyword>
<dbReference type="GO" id="GO:0006425">
    <property type="term" value="P:glutaminyl-tRNA aminoacylation"/>
    <property type="evidence" value="ECO:0007669"/>
    <property type="project" value="InterPro"/>
</dbReference>
<evidence type="ECO:0000256" key="10">
    <source>
        <dbReference type="SAM" id="MobiDB-lite"/>
    </source>
</evidence>
<feature type="domain" description="tRNA synthetases class I (E and Q) anti-codon binding" evidence="13">
    <location>
        <begin position="541"/>
        <end position="602"/>
    </location>
</feature>
<feature type="compositionally biased region" description="Pro residues" evidence="10">
    <location>
        <begin position="41"/>
        <end position="51"/>
    </location>
</feature>
<evidence type="ECO:0000313" key="15">
    <source>
        <dbReference type="Proteomes" id="UP000443090"/>
    </source>
</evidence>
<dbReference type="PROSITE" id="PS00178">
    <property type="entry name" value="AA_TRNA_LIGASE_I"/>
    <property type="match status" value="1"/>
</dbReference>
<name>A0A8H8S7N1_9HELO</name>
<dbReference type="Pfam" id="PF20974">
    <property type="entry name" value="tRNA-synt_1c_C2"/>
    <property type="match status" value="1"/>
</dbReference>
<gene>
    <name evidence="14" type="primary">qrs1_1</name>
    <name evidence="14" type="ORF">LOCC1_G003108</name>
</gene>
<dbReference type="InterPro" id="IPR020056">
    <property type="entry name" value="Rbsml_bL25/Gln-tRNA_synth_N"/>
</dbReference>
<comment type="caution">
    <text evidence="14">The sequence shown here is derived from an EMBL/GenBank/DDBJ whole genome shotgun (WGS) entry which is preliminary data.</text>
</comment>
<evidence type="ECO:0000256" key="9">
    <source>
        <dbReference type="RuleBase" id="RU363037"/>
    </source>
</evidence>
<feature type="domain" description="Glutamyl/glutaminyl-tRNA synthetase class Ib anti-codon binding" evidence="12">
    <location>
        <begin position="409"/>
        <end position="509"/>
    </location>
</feature>
<keyword evidence="3 9" id="KW-0436">Ligase</keyword>
<dbReference type="EMBL" id="QGMI01000040">
    <property type="protein sequence ID" value="TVY48630.1"/>
    <property type="molecule type" value="Genomic_DNA"/>
</dbReference>
<evidence type="ECO:0000259" key="13">
    <source>
        <dbReference type="Pfam" id="PF20974"/>
    </source>
</evidence>
<dbReference type="Pfam" id="PF03950">
    <property type="entry name" value="tRNA-synt_1c_C"/>
    <property type="match status" value="1"/>
</dbReference>
<dbReference type="InterPro" id="IPR049437">
    <property type="entry name" value="tRNA-synt_1c_C2"/>
</dbReference>
<evidence type="ECO:0000256" key="7">
    <source>
        <dbReference type="ARBA" id="ARBA00023146"/>
    </source>
</evidence>
<dbReference type="GO" id="GO:0005829">
    <property type="term" value="C:cytosol"/>
    <property type="evidence" value="ECO:0007669"/>
    <property type="project" value="TreeGrafter"/>
</dbReference>
<dbReference type="Gene3D" id="3.40.50.620">
    <property type="entry name" value="HUPs"/>
    <property type="match status" value="1"/>
</dbReference>
<dbReference type="InterPro" id="IPR020058">
    <property type="entry name" value="Glu/Gln-tRNA-synth_Ib_cat-dom"/>
</dbReference>
<evidence type="ECO:0000313" key="14">
    <source>
        <dbReference type="EMBL" id="TVY48630.1"/>
    </source>
</evidence>
<keyword evidence="15" id="KW-1185">Reference proteome</keyword>
<evidence type="ECO:0000259" key="12">
    <source>
        <dbReference type="Pfam" id="PF03950"/>
    </source>
</evidence>
<dbReference type="PANTHER" id="PTHR43097:SF4">
    <property type="entry name" value="GLUTAMINE--TRNA LIGASE"/>
    <property type="match status" value="1"/>
</dbReference>
<evidence type="ECO:0000259" key="11">
    <source>
        <dbReference type="Pfam" id="PF00749"/>
    </source>
</evidence>
<dbReference type="AlphaFoldDB" id="A0A8H8S7N1"/>
<dbReference type="GO" id="GO:0004819">
    <property type="term" value="F:glutamine-tRNA ligase activity"/>
    <property type="evidence" value="ECO:0007669"/>
    <property type="project" value="UniProtKB-EC"/>
</dbReference>
<keyword evidence="5 9" id="KW-0067">ATP-binding</keyword>
<dbReference type="PANTHER" id="PTHR43097">
    <property type="entry name" value="GLUTAMINE-TRNA LIGASE"/>
    <property type="match status" value="1"/>
</dbReference>
<comment type="catalytic activity">
    <reaction evidence="8">
        <text>tRNA(Gln) + L-glutamine + ATP = L-glutaminyl-tRNA(Gln) + AMP + diphosphate</text>
        <dbReference type="Rhea" id="RHEA:20121"/>
        <dbReference type="Rhea" id="RHEA-COMP:9662"/>
        <dbReference type="Rhea" id="RHEA-COMP:9681"/>
        <dbReference type="ChEBI" id="CHEBI:30616"/>
        <dbReference type="ChEBI" id="CHEBI:33019"/>
        <dbReference type="ChEBI" id="CHEBI:58359"/>
        <dbReference type="ChEBI" id="CHEBI:78442"/>
        <dbReference type="ChEBI" id="CHEBI:78521"/>
        <dbReference type="ChEBI" id="CHEBI:456215"/>
        <dbReference type="EC" id="6.1.1.18"/>
    </reaction>
</comment>
<feature type="compositionally biased region" description="Basic and acidic residues" evidence="10">
    <location>
        <begin position="1"/>
        <end position="11"/>
    </location>
</feature>
<evidence type="ECO:0000256" key="2">
    <source>
        <dbReference type="ARBA" id="ARBA00012836"/>
    </source>
</evidence>
<accession>A0A8H8S7N1</accession>
<dbReference type="NCBIfam" id="TIGR00440">
    <property type="entry name" value="glnS"/>
    <property type="match status" value="1"/>
</dbReference>
<proteinExistence type="inferred from homology"/>
<dbReference type="FunFam" id="2.40.240.10:FF:000007">
    <property type="entry name" value="Glutamine--tRNA ligase"/>
    <property type="match status" value="1"/>
</dbReference>
<dbReference type="Gene3D" id="2.40.240.10">
    <property type="entry name" value="Ribosomal Protein L25, Chain P"/>
    <property type="match status" value="2"/>
</dbReference>
<sequence>MADKMESREPADGAAVNAIPQHLEDSADSKLKPKKEKAPKTPTPLKGPTPLRPKALLPVKDLPVDPDSMFKNGFLADVYSERPVGKDGIHKVVTRFPPEPNGFLHLGHSKAIMINFGFARFHGGDCYLRFDDTNPASEEEKYFTAIEEMVSWLGFKPIKITHSSDNFDHLYKLAEDLIQRDGAYVCHCTKAEVVAQRGGSKNKPRYACPHRDRPFAESLNEFRAMRDGKYKPQEAVLRLKQDLENGNPQMWDLAAYRVLDSEENPVRHNRIGDKWKIYPTYDFTHCLCDSFEGITHSLCTTEFELSRVSYEWLCDRVKVYKPMQREFGRLNVSGTVLSKRKIMKLIENACVRDWDDPRLYTLIALRRRGVPPGAILTFVNELGVTKAETTIDIKRFEQVVRKYLENTVPRLMLVLDPIPVVIENLRENHLEMVELPFSKDPAFGVHTVPFTKTVYIDRSDFRETASKDFFRLAPGGSVGLLKVPYPITVTGFETDPASGLVTLVRAHYEKPEEGATFKKPKTLQRKSFAPNYPHANLSSYIHWIADCPSKNSPVKATVRVFNPLFNAENPDSHPDGFLAVVNSKSEEVYSNAMIEIGLDEIKRRAPWPNLEGERDIACGQMGPETVRFQGMRVAYFCLDRDSVDDNLILNRIVSLKEDAKKA</sequence>
<dbReference type="Pfam" id="PF00749">
    <property type="entry name" value="tRNA-synt_1c"/>
    <property type="match status" value="1"/>
</dbReference>
<evidence type="ECO:0000256" key="1">
    <source>
        <dbReference type="ARBA" id="ARBA00005594"/>
    </source>
</evidence>
<dbReference type="InterPro" id="IPR014729">
    <property type="entry name" value="Rossmann-like_a/b/a_fold"/>
</dbReference>
<dbReference type="EC" id="6.1.1.18" evidence="2"/>
<dbReference type="GO" id="GO:0005524">
    <property type="term" value="F:ATP binding"/>
    <property type="evidence" value="ECO:0007669"/>
    <property type="project" value="UniProtKB-KW"/>
</dbReference>
<dbReference type="PRINTS" id="PR00987">
    <property type="entry name" value="TRNASYNTHGLU"/>
</dbReference>
<reference evidence="14 15" key="1">
    <citation type="submission" date="2018-05" db="EMBL/GenBank/DDBJ databases">
        <title>Genome sequencing and assembly of the regulated plant pathogen Lachnellula willkommii and related sister species for the development of diagnostic species identification markers.</title>
        <authorList>
            <person name="Giroux E."/>
            <person name="Bilodeau G."/>
        </authorList>
    </citation>
    <scope>NUCLEOTIDE SEQUENCE [LARGE SCALE GENOMIC DNA]</scope>
    <source>
        <strain evidence="14 15">CBS 160.35</strain>
    </source>
</reference>
<keyword evidence="6 9" id="KW-0648">Protein biosynthesis</keyword>
<dbReference type="Proteomes" id="UP000443090">
    <property type="component" value="Unassembled WGS sequence"/>
</dbReference>
<feature type="compositionally biased region" description="Basic and acidic residues" evidence="10">
    <location>
        <begin position="22"/>
        <end position="39"/>
    </location>
</feature>
<protein>
    <recommendedName>
        <fullName evidence="2">glutamine--tRNA ligase</fullName>
        <ecNumber evidence="2">6.1.1.18</ecNumber>
    </recommendedName>
</protein>
<feature type="domain" description="Glutamyl/glutaminyl-tRNA synthetase class Ib catalytic" evidence="11">
    <location>
        <begin position="91"/>
        <end position="405"/>
    </location>
</feature>
<keyword evidence="7 9" id="KW-0030">Aminoacyl-tRNA synthetase</keyword>
<dbReference type="OrthoDB" id="10250478at2759"/>
<organism evidence="14 15">
    <name type="scientific">Lachnellula occidentalis</name>
    <dbReference type="NCBI Taxonomy" id="215460"/>
    <lineage>
        <taxon>Eukaryota</taxon>
        <taxon>Fungi</taxon>
        <taxon>Dikarya</taxon>
        <taxon>Ascomycota</taxon>
        <taxon>Pezizomycotina</taxon>
        <taxon>Leotiomycetes</taxon>
        <taxon>Helotiales</taxon>
        <taxon>Lachnaceae</taxon>
        <taxon>Lachnellula</taxon>
    </lineage>
</organism>
<dbReference type="FunFam" id="2.40.240.10:FF:000015">
    <property type="entry name" value="Glutaminyl-tRNA synthetase"/>
    <property type="match status" value="1"/>
</dbReference>
<comment type="similarity">
    <text evidence="1 9">Belongs to the class-I aminoacyl-tRNA synthetase family.</text>
</comment>
<evidence type="ECO:0000256" key="3">
    <source>
        <dbReference type="ARBA" id="ARBA00022598"/>
    </source>
</evidence>
<dbReference type="FunFam" id="3.40.50.620:FF:000183">
    <property type="entry name" value="Glutaminyl-tRNA synthetase"/>
    <property type="match status" value="1"/>
</dbReference>
<dbReference type="InterPro" id="IPR001412">
    <property type="entry name" value="aa-tRNA-synth_I_CS"/>
</dbReference>
<dbReference type="InterPro" id="IPR020059">
    <property type="entry name" value="Glu/Gln-tRNA-synth_Ib_codon-bd"/>
</dbReference>
<dbReference type="SUPFAM" id="SSF52374">
    <property type="entry name" value="Nucleotidylyl transferase"/>
    <property type="match status" value="1"/>
</dbReference>
<dbReference type="InterPro" id="IPR050132">
    <property type="entry name" value="Gln/Glu-tRNA_Ligase"/>
</dbReference>
<dbReference type="SUPFAM" id="SSF50715">
    <property type="entry name" value="Ribosomal protein L25-like"/>
    <property type="match status" value="1"/>
</dbReference>
<dbReference type="InterPro" id="IPR011035">
    <property type="entry name" value="Ribosomal_bL25/Gln-tRNA_synth"/>
</dbReference>
<dbReference type="InterPro" id="IPR004514">
    <property type="entry name" value="Gln-tRNA-synth"/>
</dbReference>
<evidence type="ECO:0000256" key="6">
    <source>
        <dbReference type="ARBA" id="ARBA00022917"/>
    </source>
</evidence>